<dbReference type="PANTHER" id="PTHR24567:SF26">
    <property type="entry name" value="REGULATORY PROTEIN YEIL"/>
    <property type="match status" value="1"/>
</dbReference>
<dbReference type="InterPro" id="IPR014710">
    <property type="entry name" value="RmlC-like_jellyroll"/>
</dbReference>
<reference evidence="6 7" key="1">
    <citation type="submission" date="2020-04" db="EMBL/GenBank/DDBJ databases">
        <title>Hymenobacter polaris sp. nov., isolated from Arctic soil.</title>
        <authorList>
            <person name="Dahal R.H."/>
        </authorList>
    </citation>
    <scope>NUCLEOTIDE SEQUENCE [LARGE SCALE GENOMIC DNA]</scope>
    <source>
        <strain evidence="6 7">RP-2-7</strain>
    </source>
</reference>
<keyword evidence="2" id="KW-0238">DNA-binding</keyword>
<dbReference type="InterPro" id="IPR018490">
    <property type="entry name" value="cNMP-bd_dom_sf"/>
</dbReference>
<dbReference type="GO" id="GO:0003700">
    <property type="term" value="F:DNA-binding transcription factor activity"/>
    <property type="evidence" value="ECO:0007669"/>
    <property type="project" value="TreeGrafter"/>
</dbReference>
<dbReference type="Gene3D" id="2.60.120.10">
    <property type="entry name" value="Jelly Rolls"/>
    <property type="match status" value="1"/>
</dbReference>
<proteinExistence type="predicted"/>
<sequence>MQNFSNLTCQNCPHQKTPLLGCCTSDELEQLSSQKSTHIYQKGQTIYQQGNKVLGLHCVHQGKIKLTRVGGDQREHIVHLAKPGEVIGYRALLAGSRYTTSAVALDACVVCFVPRLDFIGLLQSNKQFSNALLHMLANALGQAEDQLLHLAHKPVRERLAGALVALQQTYGNAETGGEHFSIALTREDVAALVGTAKETVSRLLSEFKELGLIATRGSLITVLNPERLAAIASQYD</sequence>
<dbReference type="InterPro" id="IPR000595">
    <property type="entry name" value="cNMP-bd_dom"/>
</dbReference>
<dbReference type="EMBL" id="JABBGH010000002">
    <property type="protein sequence ID" value="NML65757.1"/>
    <property type="molecule type" value="Genomic_DNA"/>
</dbReference>
<dbReference type="PROSITE" id="PS51063">
    <property type="entry name" value="HTH_CRP_2"/>
    <property type="match status" value="1"/>
</dbReference>
<dbReference type="GO" id="GO:0005829">
    <property type="term" value="C:cytosol"/>
    <property type="evidence" value="ECO:0007669"/>
    <property type="project" value="TreeGrafter"/>
</dbReference>
<gene>
    <name evidence="6" type="ORF">HHL22_11120</name>
</gene>
<dbReference type="SMART" id="SM00100">
    <property type="entry name" value="cNMP"/>
    <property type="match status" value="1"/>
</dbReference>
<dbReference type="SUPFAM" id="SSF51206">
    <property type="entry name" value="cAMP-binding domain-like"/>
    <property type="match status" value="1"/>
</dbReference>
<dbReference type="Pfam" id="PF13545">
    <property type="entry name" value="HTH_Crp_2"/>
    <property type="match status" value="1"/>
</dbReference>
<dbReference type="PANTHER" id="PTHR24567">
    <property type="entry name" value="CRP FAMILY TRANSCRIPTIONAL REGULATORY PROTEIN"/>
    <property type="match status" value="1"/>
</dbReference>
<dbReference type="CDD" id="cd00092">
    <property type="entry name" value="HTH_CRP"/>
    <property type="match status" value="1"/>
</dbReference>
<accession>A0A7Y0FME6</accession>
<organism evidence="6 7">
    <name type="scientific">Hymenobacter polaris</name>
    <dbReference type="NCBI Taxonomy" id="2682546"/>
    <lineage>
        <taxon>Bacteria</taxon>
        <taxon>Pseudomonadati</taxon>
        <taxon>Bacteroidota</taxon>
        <taxon>Cytophagia</taxon>
        <taxon>Cytophagales</taxon>
        <taxon>Hymenobacteraceae</taxon>
        <taxon>Hymenobacter</taxon>
    </lineage>
</organism>
<dbReference type="CDD" id="cd00038">
    <property type="entry name" value="CAP_ED"/>
    <property type="match status" value="1"/>
</dbReference>
<dbReference type="GO" id="GO:0003677">
    <property type="term" value="F:DNA binding"/>
    <property type="evidence" value="ECO:0007669"/>
    <property type="project" value="UniProtKB-KW"/>
</dbReference>
<dbReference type="Proteomes" id="UP000559626">
    <property type="component" value="Unassembled WGS sequence"/>
</dbReference>
<dbReference type="PROSITE" id="PS50042">
    <property type="entry name" value="CNMP_BINDING_3"/>
    <property type="match status" value="1"/>
</dbReference>
<dbReference type="SMART" id="SM00419">
    <property type="entry name" value="HTH_CRP"/>
    <property type="match status" value="1"/>
</dbReference>
<keyword evidence="7" id="KW-1185">Reference proteome</keyword>
<dbReference type="InterPro" id="IPR050397">
    <property type="entry name" value="Env_Response_Regulators"/>
</dbReference>
<evidence type="ECO:0000259" key="5">
    <source>
        <dbReference type="PROSITE" id="PS51063"/>
    </source>
</evidence>
<dbReference type="AlphaFoldDB" id="A0A7Y0FME6"/>
<evidence type="ECO:0000313" key="6">
    <source>
        <dbReference type="EMBL" id="NML65757.1"/>
    </source>
</evidence>
<dbReference type="SUPFAM" id="SSF46785">
    <property type="entry name" value="Winged helix' DNA-binding domain"/>
    <property type="match status" value="1"/>
</dbReference>
<dbReference type="InterPro" id="IPR036390">
    <property type="entry name" value="WH_DNA-bd_sf"/>
</dbReference>
<evidence type="ECO:0000256" key="1">
    <source>
        <dbReference type="ARBA" id="ARBA00023015"/>
    </source>
</evidence>
<protein>
    <submittedName>
        <fullName evidence="6">Crp/Fnr family transcriptional regulator</fullName>
    </submittedName>
</protein>
<evidence type="ECO:0000256" key="3">
    <source>
        <dbReference type="ARBA" id="ARBA00023163"/>
    </source>
</evidence>
<evidence type="ECO:0000256" key="2">
    <source>
        <dbReference type="ARBA" id="ARBA00023125"/>
    </source>
</evidence>
<dbReference type="Pfam" id="PF00027">
    <property type="entry name" value="cNMP_binding"/>
    <property type="match status" value="1"/>
</dbReference>
<keyword evidence="3" id="KW-0804">Transcription</keyword>
<dbReference type="InterPro" id="IPR012318">
    <property type="entry name" value="HTH_CRP"/>
</dbReference>
<evidence type="ECO:0000259" key="4">
    <source>
        <dbReference type="PROSITE" id="PS50042"/>
    </source>
</evidence>
<evidence type="ECO:0000313" key="7">
    <source>
        <dbReference type="Proteomes" id="UP000559626"/>
    </source>
</evidence>
<dbReference type="Gene3D" id="1.10.10.10">
    <property type="entry name" value="Winged helix-like DNA-binding domain superfamily/Winged helix DNA-binding domain"/>
    <property type="match status" value="1"/>
</dbReference>
<dbReference type="InterPro" id="IPR036388">
    <property type="entry name" value="WH-like_DNA-bd_sf"/>
</dbReference>
<name>A0A7Y0FME6_9BACT</name>
<dbReference type="PRINTS" id="PR00034">
    <property type="entry name" value="HTHCRP"/>
</dbReference>
<feature type="domain" description="HTH crp-type" evidence="5">
    <location>
        <begin position="153"/>
        <end position="226"/>
    </location>
</feature>
<comment type="caution">
    <text evidence="6">The sequence shown here is derived from an EMBL/GenBank/DDBJ whole genome shotgun (WGS) entry which is preliminary data.</text>
</comment>
<feature type="domain" description="Cyclic nucleotide-binding" evidence="4">
    <location>
        <begin position="19"/>
        <end position="122"/>
    </location>
</feature>
<keyword evidence="1" id="KW-0805">Transcription regulation</keyword>
<dbReference type="RefSeq" id="WP_169531289.1">
    <property type="nucleotide sequence ID" value="NZ_JABBGH010000002.1"/>
</dbReference>